<dbReference type="InterPro" id="IPR033480">
    <property type="entry name" value="sCache_2"/>
</dbReference>
<comment type="caution">
    <text evidence="10">The sequence shown here is derived from an EMBL/GenBank/DDBJ whole genome shotgun (WGS) entry which is preliminary data.</text>
</comment>
<proteinExistence type="inferred from homology"/>
<dbReference type="PROSITE" id="PS50885">
    <property type="entry name" value="HAMP"/>
    <property type="match status" value="2"/>
</dbReference>
<evidence type="ECO:0000256" key="4">
    <source>
        <dbReference type="ARBA" id="ARBA00022692"/>
    </source>
</evidence>
<evidence type="ECO:0000256" key="6">
    <source>
        <dbReference type="ARBA" id="ARBA00023136"/>
    </source>
</evidence>
<evidence type="ECO:0000259" key="9">
    <source>
        <dbReference type="PROSITE" id="PS50885"/>
    </source>
</evidence>
<dbReference type="AlphaFoldDB" id="A0A4R1YVB6"/>
<protein>
    <submittedName>
        <fullName evidence="10">HAMP domain-containing protein</fullName>
    </submittedName>
</protein>
<dbReference type="Gene3D" id="1.10.8.500">
    <property type="entry name" value="HAMP domain in histidine kinase"/>
    <property type="match status" value="1"/>
</dbReference>
<evidence type="ECO:0000256" key="3">
    <source>
        <dbReference type="ARBA" id="ARBA00022500"/>
    </source>
</evidence>
<dbReference type="PANTHER" id="PTHR43531">
    <property type="entry name" value="PROTEIN ICFG"/>
    <property type="match status" value="1"/>
</dbReference>
<dbReference type="PANTHER" id="PTHR43531:SF11">
    <property type="entry name" value="METHYL-ACCEPTING CHEMOTAXIS PROTEIN 3"/>
    <property type="match status" value="1"/>
</dbReference>
<keyword evidence="3" id="KW-0145">Chemotaxis</keyword>
<gene>
    <name evidence="10" type="ORF">EV216_109145</name>
</gene>
<dbReference type="Pfam" id="PF00672">
    <property type="entry name" value="HAMP"/>
    <property type="match status" value="1"/>
</dbReference>
<dbReference type="EMBL" id="SLVM01000009">
    <property type="protein sequence ID" value="TCM85060.1"/>
    <property type="molecule type" value="Genomic_DNA"/>
</dbReference>
<dbReference type="SUPFAM" id="SSF158472">
    <property type="entry name" value="HAMP domain-like"/>
    <property type="match status" value="1"/>
</dbReference>
<name>A0A4R1YVB6_9RHOB</name>
<evidence type="ECO:0000313" key="10">
    <source>
        <dbReference type="EMBL" id="TCM85060.1"/>
    </source>
</evidence>
<keyword evidence="11" id="KW-1185">Reference proteome</keyword>
<dbReference type="SUPFAM" id="SSF58104">
    <property type="entry name" value="Methyl-accepting chemotaxis protein (MCP) signaling domain"/>
    <property type="match status" value="1"/>
</dbReference>
<evidence type="ECO:0000256" key="1">
    <source>
        <dbReference type="ARBA" id="ARBA00004651"/>
    </source>
</evidence>
<dbReference type="InterPro" id="IPR003660">
    <property type="entry name" value="HAMP_dom"/>
</dbReference>
<evidence type="ECO:0000256" key="2">
    <source>
        <dbReference type="ARBA" id="ARBA00022475"/>
    </source>
</evidence>
<evidence type="ECO:0000256" key="7">
    <source>
        <dbReference type="ARBA" id="ARBA00029447"/>
    </source>
</evidence>
<dbReference type="InterPro" id="IPR051310">
    <property type="entry name" value="MCP_chemotaxis"/>
</dbReference>
<dbReference type="GO" id="GO:0006935">
    <property type="term" value="P:chemotaxis"/>
    <property type="evidence" value="ECO:0007669"/>
    <property type="project" value="UniProtKB-KW"/>
</dbReference>
<comment type="similarity">
    <text evidence="7">Belongs to the methyl-accepting chemotaxis (MCP) protein family.</text>
</comment>
<evidence type="ECO:0000313" key="11">
    <source>
        <dbReference type="Proteomes" id="UP000295277"/>
    </source>
</evidence>
<dbReference type="GO" id="GO:0005886">
    <property type="term" value="C:plasma membrane"/>
    <property type="evidence" value="ECO:0007669"/>
    <property type="project" value="UniProtKB-SubCell"/>
</dbReference>
<dbReference type="CDD" id="cd06225">
    <property type="entry name" value="HAMP"/>
    <property type="match status" value="1"/>
</dbReference>
<dbReference type="GO" id="GO:0007165">
    <property type="term" value="P:signal transduction"/>
    <property type="evidence" value="ECO:0007669"/>
    <property type="project" value="InterPro"/>
</dbReference>
<keyword evidence="5 8" id="KW-1133">Transmembrane helix</keyword>
<feature type="transmembrane region" description="Helical" evidence="8">
    <location>
        <begin position="191"/>
        <end position="211"/>
    </location>
</feature>
<keyword evidence="4 8" id="KW-0812">Transmembrane</keyword>
<sequence>MSTMLHRISTRIYAIVVLALLLCLALASFLMLRAVDIAYDMREAELGALSDAAISQLADLDRQVAEGTLSLEAAQDMGRQTLSTYRFGQDGYFFAFDDDLVFQVHPFRPDWIGADQSGFRDVKGLMLFQEMQRIAKRDGAGRIDYWFNKPGTDIPEMKMGYVAAFAPWGWMIGSGAYVSDIQADLAAKRNTALAALAIGLLFLAATSYFLVRSITAPLASTLGSMNDVANGRYTTVIEVGNRRDEFGVLGRSLSAFRDKLAAAEAAEAGRERAREEQSEAVEQLGRGLTALSSGDLTHRLESAFAPDYEQLRHDFNATVATLNEMMGSIVENATEIHARAEEIGGASEDLSHRTENQAATLEETAAALDELTSSVRAA</sequence>
<feature type="domain" description="HAMP" evidence="9">
    <location>
        <begin position="275"/>
        <end position="327"/>
    </location>
</feature>
<dbReference type="Proteomes" id="UP000295277">
    <property type="component" value="Unassembled WGS sequence"/>
</dbReference>
<evidence type="ECO:0000256" key="8">
    <source>
        <dbReference type="SAM" id="Phobius"/>
    </source>
</evidence>
<organism evidence="10 11">
    <name type="scientific">Rhodovulum steppense</name>
    <dbReference type="NCBI Taxonomy" id="540251"/>
    <lineage>
        <taxon>Bacteria</taxon>
        <taxon>Pseudomonadati</taxon>
        <taxon>Pseudomonadota</taxon>
        <taxon>Alphaproteobacteria</taxon>
        <taxon>Rhodobacterales</taxon>
        <taxon>Paracoccaceae</taxon>
        <taxon>Rhodovulum</taxon>
    </lineage>
</organism>
<dbReference type="SMART" id="SM00304">
    <property type="entry name" value="HAMP"/>
    <property type="match status" value="2"/>
</dbReference>
<feature type="domain" description="HAMP" evidence="9">
    <location>
        <begin position="212"/>
        <end position="265"/>
    </location>
</feature>
<dbReference type="OrthoDB" id="354287at2"/>
<comment type="subcellular location">
    <subcellularLocation>
        <location evidence="1">Cell membrane</location>
        <topology evidence="1">Multi-pass membrane protein</topology>
    </subcellularLocation>
</comment>
<dbReference type="Pfam" id="PF17200">
    <property type="entry name" value="sCache_2"/>
    <property type="match status" value="1"/>
</dbReference>
<dbReference type="RefSeq" id="WP_132694558.1">
    <property type="nucleotide sequence ID" value="NZ_SLVM01000009.1"/>
</dbReference>
<keyword evidence="2" id="KW-1003">Cell membrane</keyword>
<dbReference type="SMART" id="SM01049">
    <property type="entry name" value="Cache_2"/>
    <property type="match status" value="1"/>
</dbReference>
<dbReference type="Gene3D" id="1.10.287.950">
    <property type="entry name" value="Methyl-accepting chemotaxis protein"/>
    <property type="match status" value="1"/>
</dbReference>
<dbReference type="Gene3D" id="3.30.450.20">
    <property type="entry name" value="PAS domain"/>
    <property type="match status" value="1"/>
</dbReference>
<keyword evidence="6 8" id="KW-0472">Membrane</keyword>
<feature type="transmembrane region" description="Helical" evidence="8">
    <location>
        <begin position="12"/>
        <end position="32"/>
    </location>
</feature>
<evidence type="ECO:0000256" key="5">
    <source>
        <dbReference type="ARBA" id="ARBA00022989"/>
    </source>
</evidence>
<accession>A0A4R1YVB6</accession>
<reference evidence="10 11" key="1">
    <citation type="submission" date="2019-03" db="EMBL/GenBank/DDBJ databases">
        <title>Genomic Encyclopedia of Type Strains, Phase IV (KMG-IV): sequencing the most valuable type-strain genomes for metagenomic binning, comparative biology and taxonomic classification.</title>
        <authorList>
            <person name="Goeker M."/>
        </authorList>
    </citation>
    <scope>NUCLEOTIDE SEQUENCE [LARGE SCALE GENOMIC DNA]</scope>
    <source>
        <strain evidence="10 11">DSM 21153</strain>
    </source>
</reference>
<feature type="non-terminal residue" evidence="10">
    <location>
        <position position="378"/>
    </location>
</feature>